<dbReference type="InterPro" id="IPR036425">
    <property type="entry name" value="MoaB/Mog-like_dom_sf"/>
</dbReference>
<dbReference type="GO" id="GO:0005829">
    <property type="term" value="C:cytosol"/>
    <property type="evidence" value="ECO:0007669"/>
    <property type="project" value="TreeGrafter"/>
</dbReference>
<dbReference type="FunFam" id="2.170.190.11:FF:000001">
    <property type="entry name" value="Molybdopterin molybdenumtransferase"/>
    <property type="match status" value="1"/>
</dbReference>
<evidence type="ECO:0000256" key="6">
    <source>
        <dbReference type="ARBA" id="ARBA00021108"/>
    </source>
</evidence>
<evidence type="ECO:0000256" key="13">
    <source>
        <dbReference type="RuleBase" id="RU365090"/>
    </source>
</evidence>
<dbReference type="Proteomes" id="UP000460412">
    <property type="component" value="Unassembled WGS sequence"/>
</dbReference>
<dbReference type="RefSeq" id="WP_159753684.1">
    <property type="nucleotide sequence ID" value="NZ_WUQX01000001.1"/>
</dbReference>
<dbReference type="EMBL" id="WUQX01000001">
    <property type="protein sequence ID" value="MXP77900.1"/>
    <property type="molecule type" value="Genomic_DNA"/>
</dbReference>
<dbReference type="SUPFAM" id="SSF63867">
    <property type="entry name" value="MoeA C-terminal domain-like"/>
    <property type="match status" value="1"/>
</dbReference>
<dbReference type="Pfam" id="PF03453">
    <property type="entry name" value="MoeA_N"/>
    <property type="match status" value="1"/>
</dbReference>
<dbReference type="PANTHER" id="PTHR10192:SF5">
    <property type="entry name" value="GEPHYRIN"/>
    <property type="match status" value="1"/>
</dbReference>
<evidence type="ECO:0000256" key="1">
    <source>
        <dbReference type="ARBA" id="ARBA00001946"/>
    </source>
</evidence>
<comment type="cofactor">
    <cofactor evidence="1 13">
        <name>Mg(2+)</name>
        <dbReference type="ChEBI" id="CHEBI:18420"/>
    </cofactor>
</comment>
<protein>
    <recommendedName>
        <fullName evidence="6 13">Molybdopterin molybdenumtransferase</fullName>
        <ecNumber evidence="5 13">2.10.1.1</ecNumber>
    </recommendedName>
</protein>
<dbReference type="SUPFAM" id="SSF63882">
    <property type="entry name" value="MoeA N-terminal region -like"/>
    <property type="match status" value="1"/>
</dbReference>
<dbReference type="PANTHER" id="PTHR10192">
    <property type="entry name" value="MOLYBDOPTERIN BIOSYNTHESIS PROTEIN"/>
    <property type="match status" value="1"/>
</dbReference>
<dbReference type="FunFam" id="3.40.980.10:FF:000004">
    <property type="entry name" value="Molybdopterin molybdenumtransferase"/>
    <property type="match status" value="1"/>
</dbReference>
<keyword evidence="10 13" id="KW-0460">Magnesium</keyword>
<evidence type="ECO:0000256" key="7">
    <source>
        <dbReference type="ARBA" id="ARBA00022505"/>
    </source>
</evidence>
<dbReference type="Gene3D" id="3.90.105.10">
    <property type="entry name" value="Molybdopterin biosynthesis moea protein, domain 2"/>
    <property type="match status" value="1"/>
</dbReference>
<reference evidence="15 16" key="1">
    <citation type="submission" date="2019-12" db="EMBL/GenBank/DDBJ databases">
        <title>Sporaefaciens musculi gen. nov., sp. nov., a novel bacterium isolated from the caecum of an obese mouse.</title>
        <authorList>
            <person name="Rasmussen T.S."/>
            <person name="Streidl T."/>
            <person name="Hitch T.C.A."/>
            <person name="Wortmann E."/>
            <person name="Deptula P."/>
            <person name="Hansen M."/>
            <person name="Nielsen D.S."/>
            <person name="Clavel T."/>
            <person name="Vogensen F.K."/>
        </authorList>
    </citation>
    <scope>NUCLEOTIDE SEQUENCE [LARGE SCALE GENOMIC DNA]</scope>
    <source>
        <strain evidence="15 16">WCA-9-b2</strain>
    </source>
</reference>
<dbReference type="SUPFAM" id="SSF53218">
    <property type="entry name" value="Molybdenum cofactor biosynthesis proteins"/>
    <property type="match status" value="1"/>
</dbReference>
<comment type="pathway">
    <text evidence="3 13">Cofactor biosynthesis; molybdopterin biosynthesis.</text>
</comment>
<proteinExistence type="inferred from homology"/>
<dbReference type="Pfam" id="PF00994">
    <property type="entry name" value="MoCF_biosynth"/>
    <property type="match status" value="1"/>
</dbReference>
<organism evidence="15 16">
    <name type="scientific">Sporofaciens musculi</name>
    <dbReference type="NCBI Taxonomy" id="2681861"/>
    <lineage>
        <taxon>Bacteria</taxon>
        <taxon>Bacillati</taxon>
        <taxon>Bacillota</taxon>
        <taxon>Clostridia</taxon>
        <taxon>Lachnospirales</taxon>
        <taxon>Lachnospiraceae</taxon>
        <taxon>Sporofaciens</taxon>
    </lineage>
</organism>
<evidence type="ECO:0000256" key="8">
    <source>
        <dbReference type="ARBA" id="ARBA00022679"/>
    </source>
</evidence>
<evidence type="ECO:0000256" key="3">
    <source>
        <dbReference type="ARBA" id="ARBA00005046"/>
    </source>
</evidence>
<dbReference type="EC" id="2.10.1.1" evidence="5 13"/>
<evidence type="ECO:0000313" key="15">
    <source>
        <dbReference type="EMBL" id="MXP77900.1"/>
    </source>
</evidence>
<keyword evidence="11 13" id="KW-0501">Molybdenum cofactor biosynthesis</keyword>
<dbReference type="Gene3D" id="2.170.190.11">
    <property type="entry name" value="Molybdopterin biosynthesis moea protein, domain 3"/>
    <property type="match status" value="1"/>
</dbReference>
<dbReference type="InterPro" id="IPR005110">
    <property type="entry name" value="MoeA_linker/N"/>
</dbReference>
<dbReference type="Gene3D" id="3.40.980.10">
    <property type="entry name" value="MoaB/Mog-like domain"/>
    <property type="match status" value="1"/>
</dbReference>
<keyword evidence="9 13" id="KW-0479">Metal-binding</keyword>
<accession>A0A7X3MKE3</accession>
<evidence type="ECO:0000259" key="14">
    <source>
        <dbReference type="SMART" id="SM00852"/>
    </source>
</evidence>
<dbReference type="NCBIfam" id="TIGR00177">
    <property type="entry name" value="molyb_syn"/>
    <property type="match status" value="1"/>
</dbReference>
<dbReference type="CDD" id="cd00887">
    <property type="entry name" value="MoeA"/>
    <property type="match status" value="1"/>
</dbReference>
<dbReference type="NCBIfam" id="NF045515">
    <property type="entry name" value="Glp_gephyrin"/>
    <property type="match status" value="1"/>
</dbReference>
<name>A0A7X3MKE3_9FIRM</name>
<keyword evidence="16" id="KW-1185">Reference proteome</keyword>
<dbReference type="InterPro" id="IPR036135">
    <property type="entry name" value="MoeA_linker/N_sf"/>
</dbReference>
<dbReference type="UniPathway" id="UPA00344"/>
<comment type="function">
    <text evidence="2 13">Catalyzes the insertion of molybdate into adenylated molybdopterin with the concomitant release of AMP.</text>
</comment>
<gene>
    <name evidence="15" type="ORF">GN277_21865</name>
</gene>
<dbReference type="InterPro" id="IPR038987">
    <property type="entry name" value="MoeA-like"/>
</dbReference>
<dbReference type="InterPro" id="IPR001453">
    <property type="entry name" value="MoaB/Mog_dom"/>
</dbReference>
<evidence type="ECO:0000256" key="2">
    <source>
        <dbReference type="ARBA" id="ARBA00002901"/>
    </source>
</evidence>
<feature type="domain" description="MoaB/Mog" evidence="14">
    <location>
        <begin position="184"/>
        <end position="322"/>
    </location>
</feature>
<dbReference type="Pfam" id="PF03454">
    <property type="entry name" value="MoeA_C"/>
    <property type="match status" value="1"/>
</dbReference>
<dbReference type="SMART" id="SM00852">
    <property type="entry name" value="MoCF_biosynth"/>
    <property type="match status" value="1"/>
</dbReference>
<dbReference type="GO" id="GO:0006777">
    <property type="term" value="P:Mo-molybdopterin cofactor biosynthetic process"/>
    <property type="evidence" value="ECO:0007669"/>
    <property type="project" value="UniProtKB-UniRule"/>
</dbReference>
<dbReference type="Gene3D" id="2.40.340.10">
    <property type="entry name" value="MoeA, C-terminal, domain IV"/>
    <property type="match status" value="1"/>
</dbReference>
<comment type="caution">
    <text evidence="15">The sequence shown here is derived from an EMBL/GenBank/DDBJ whole genome shotgun (WGS) entry which is preliminary data.</text>
</comment>
<evidence type="ECO:0000256" key="4">
    <source>
        <dbReference type="ARBA" id="ARBA00010763"/>
    </source>
</evidence>
<keyword evidence="8 13" id="KW-0808">Transferase</keyword>
<evidence type="ECO:0000313" key="16">
    <source>
        <dbReference type="Proteomes" id="UP000460412"/>
    </source>
</evidence>
<evidence type="ECO:0000256" key="11">
    <source>
        <dbReference type="ARBA" id="ARBA00023150"/>
    </source>
</evidence>
<dbReference type="InterPro" id="IPR005111">
    <property type="entry name" value="MoeA_C_domain_IV"/>
</dbReference>
<comment type="similarity">
    <text evidence="4 13">Belongs to the MoeA family.</text>
</comment>
<evidence type="ECO:0000256" key="10">
    <source>
        <dbReference type="ARBA" id="ARBA00022842"/>
    </source>
</evidence>
<dbReference type="InterPro" id="IPR036688">
    <property type="entry name" value="MoeA_C_domain_IV_sf"/>
</dbReference>
<evidence type="ECO:0000256" key="9">
    <source>
        <dbReference type="ARBA" id="ARBA00022723"/>
    </source>
</evidence>
<evidence type="ECO:0000256" key="5">
    <source>
        <dbReference type="ARBA" id="ARBA00013269"/>
    </source>
</evidence>
<keyword evidence="7 13" id="KW-0500">Molybdenum</keyword>
<dbReference type="AlphaFoldDB" id="A0A7X3MKE3"/>
<dbReference type="GO" id="GO:0046872">
    <property type="term" value="F:metal ion binding"/>
    <property type="evidence" value="ECO:0007669"/>
    <property type="project" value="UniProtKB-UniRule"/>
</dbReference>
<evidence type="ECO:0000256" key="12">
    <source>
        <dbReference type="ARBA" id="ARBA00047317"/>
    </source>
</evidence>
<sequence>MAGQILRLEQAQSLLLDRVKKIEETEAIPLWDVEGRVLAEDIFAGHDQPPFPRSPLDGYAVRSEDIAKASKECPVRLTVIDEVNAGCVSRRCVTSGTAVRIMTGAPIPKGADCVVGQEDTDYGEAVAEFYEVIGAYENYCYAGEDYKAGTKLLSKDMALGSVEAGILASLGLKQVKVYRRPRVAVLTTGDEILLPGETLLEGKIYDSNLYTLVTRLTTLGMNVVRTGRLGDDAKDVAAWIEETKKQADIIVTTGGVSVGKKDIMHDVVKRLGCERIFWRVAVKPGMPTLCAQYQGGLLICLSGNPFGAAVNLELLVRPLLGKMSQKKELMLKRSQAVSESTFPKKSTVDRYVRAYYEDGKVRIPNGSNASGILSSMCGCNCLIELPAGTPRLSEGDRVWVILL</sequence>
<comment type="catalytic activity">
    <reaction evidence="12">
        <text>adenylyl-molybdopterin + molybdate = Mo-molybdopterin + AMP + H(+)</text>
        <dbReference type="Rhea" id="RHEA:35047"/>
        <dbReference type="ChEBI" id="CHEBI:15378"/>
        <dbReference type="ChEBI" id="CHEBI:36264"/>
        <dbReference type="ChEBI" id="CHEBI:62727"/>
        <dbReference type="ChEBI" id="CHEBI:71302"/>
        <dbReference type="ChEBI" id="CHEBI:456215"/>
        <dbReference type="EC" id="2.10.1.1"/>
    </reaction>
</comment>
<dbReference type="GO" id="GO:0061599">
    <property type="term" value="F:molybdopterin molybdotransferase activity"/>
    <property type="evidence" value="ECO:0007669"/>
    <property type="project" value="UniProtKB-UniRule"/>
</dbReference>